<keyword evidence="1" id="KW-1133">Transmembrane helix</keyword>
<organism evidence="2 3">
    <name type="scientific">Corynebacterium yonathiae</name>
    <dbReference type="NCBI Taxonomy" id="2913504"/>
    <lineage>
        <taxon>Bacteria</taxon>
        <taxon>Bacillati</taxon>
        <taxon>Actinomycetota</taxon>
        <taxon>Actinomycetes</taxon>
        <taxon>Mycobacteriales</taxon>
        <taxon>Corynebacteriaceae</taxon>
        <taxon>Corynebacterium</taxon>
    </lineage>
</organism>
<comment type="caution">
    <text evidence="2">The sequence shown here is derived from an EMBL/GenBank/DDBJ whole genome shotgun (WGS) entry which is preliminary data.</text>
</comment>
<keyword evidence="1" id="KW-0472">Membrane</keyword>
<accession>A0A9X3M0K0</accession>
<dbReference type="InterPro" id="IPR006750">
    <property type="entry name" value="YdcZ"/>
</dbReference>
<keyword evidence="1" id="KW-0812">Transmembrane</keyword>
<dbReference type="GO" id="GO:0005886">
    <property type="term" value="C:plasma membrane"/>
    <property type="evidence" value="ECO:0007669"/>
    <property type="project" value="TreeGrafter"/>
</dbReference>
<gene>
    <name evidence="2" type="ORF">L8V22_06065</name>
</gene>
<sequence length="307" mass="31728">MLVIAALLVGAIVPVQTAINTRFRESIGSPIVAGFFSFIIGLFVSALIALALTGHLIPDLATAAQQPWWVWLGGFMGVSFIVGNILLFPRIGSVETVILPILGQVTMGLLCDTTGIFNSPHVGVGPLRILGVAVVLVGIALVLEIGRGAATTHATASGVKLWLWRLFGVLIGMGSATQTAVNGFLGRALGNPLPAGEVSLAVGVLFLAVLSIAPRGPRRALFTRPAPGPWWMWFGGVLGALFVVGGAKLSPILGTGTTVIGSLVGSIVCGQVVESLGWGHARRGLPPIHRVVGLALVIIGVVMVRSL</sequence>
<dbReference type="AlphaFoldDB" id="A0A9X3M0K0"/>
<dbReference type="PANTHER" id="PTHR34821">
    <property type="entry name" value="INNER MEMBRANE PROTEIN YDCZ"/>
    <property type="match status" value="1"/>
</dbReference>
<evidence type="ECO:0000313" key="2">
    <source>
        <dbReference type="EMBL" id="MCZ9296128.1"/>
    </source>
</evidence>
<proteinExistence type="predicted"/>
<dbReference type="EMBL" id="JAKMUZ010000009">
    <property type="protein sequence ID" value="MCZ9296128.1"/>
    <property type="molecule type" value="Genomic_DNA"/>
</dbReference>
<feature type="transmembrane region" description="Helical" evidence="1">
    <location>
        <begin position="162"/>
        <end position="181"/>
    </location>
</feature>
<protein>
    <submittedName>
        <fullName evidence="2">DMT family transporter</fullName>
    </submittedName>
</protein>
<dbReference type="RefSeq" id="WP_238801497.1">
    <property type="nucleotide sequence ID" value="NZ_JAKMUZ010000009.1"/>
</dbReference>
<feature type="transmembrane region" description="Helical" evidence="1">
    <location>
        <begin position="129"/>
        <end position="150"/>
    </location>
</feature>
<feature type="transmembrane region" description="Helical" evidence="1">
    <location>
        <begin position="230"/>
        <end position="247"/>
    </location>
</feature>
<feature type="transmembrane region" description="Helical" evidence="1">
    <location>
        <begin position="287"/>
        <end position="304"/>
    </location>
</feature>
<feature type="transmembrane region" description="Helical" evidence="1">
    <location>
        <begin position="193"/>
        <end position="210"/>
    </location>
</feature>
<evidence type="ECO:0000256" key="1">
    <source>
        <dbReference type="SAM" id="Phobius"/>
    </source>
</evidence>
<evidence type="ECO:0000313" key="3">
    <source>
        <dbReference type="Proteomes" id="UP001146439"/>
    </source>
</evidence>
<reference evidence="2" key="1">
    <citation type="submission" date="2022-02" db="EMBL/GenBank/DDBJ databases">
        <title>Corynebacterium sp. from urogenital microbiome.</title>
        <authorList>
            <person name="Cappelli E.A."/>
            <person name="Ribeiro T.G."/>
            <person name="Peixe L."/>
        </authorList>
    </citation>
    <scope>NUCLEOTIDE SEQUENCE</scope>
    <source>
        <strain evidence="2">C21Ua_68</strain>
    </source>
</reference>
<dbReference type="PANTHER" id="PTHR34821:SF2">
    <property type="entry name" value="INNER MEMBRANE PROTEIN YDCZ"/>
    <property type="match status" value="1"/>
</dbReference>
<name>A0A9X3M0K0_9CORY</name>
<feature type="transmembrane region" description="Helical" evidence="1">
    <location>
        <begin position="259"/>
        <end position="281"/>
    </location>
</feature>
<feature type="transmembrane region" description="Helical" evidence="1">
    <location>
        <begin position="69"/>
        <end position="91"/>
    </location>
</feature>
<feature type="transmembrane region" description="Helical" evidence="1">
    <location>
        <begin position="97"/>
        <end position="117"/>
    </location>
</feature>
<feature type="transmembrane region" description="Helical" evidence="1">
    <location>
        <begin position="33"/>
        <end position="57"/>
    </location>
</feature>
<dbReference type="Pfam" id="PF04657">
    <property type="entry name" value="DMT_YdcZ"/>
    <property type="match status" value="2"/>
</dbReference>
<dbReference type="Proteomes" id="UP001146439">
    <property type="component" value="Unassembled WGS sequence"/>
</dbReference>